<feature type="repeat" description="ANK" evidence="1">
    <location>
        <begin position="107"/>
        <end position="139"/>
    </location>
</feature>
<dbReference type="PANTHER" id="PTHR24184">
    <property type="entry name" value="SI:CH211-189E2.2"/>
    <property type="match status" value="1"/>
</dbReference>
<accession>A0A6G0XBE9</accession>
<dbReference type="Proteomes" id="UP000481153">
    <property type="component" value="Unassembled WGS sequence"/>
</dbReference>
<dbReference type="PROSITE" id="PS50297">
    <property type="entry name" value="ANK_REP_REGION"/>
    <property type="match status" value="2"/>
</dbReference>
<comment type="caution">
    <text evidence="5">The sequence shown here is derived from an EMBL/GenBank/DDBJ whole genome shotgun (WGS) entry which is preliminary data.</text>
</comment>
<dbReference type="SMART" id="SM00248">
    <property type="entry name" value="ANK"/>
    <property type="match status" value="2"/>
</dbReference>
<dbReference type="VEuPathDB" id="FungiDB:AeMF1_011413"/>
<proteinExistence type="predicted"/>
<dbReference type="EMBL" id="VJMJ01000084">
    <property type="protein sequence ID" value="KAF0737489.1"/>
    <property type="molecule type" value="Genomic_DNA"/>
</dbReference>
<evidence type="ECO:0000256" key="2">
    <source>
        <dbReference type="PROSITE-ProRule" id="PRU00175"/>
    </source>
</evidence>
<feature type="region of interest" description="Disordered" evidence="3">
    <location>
        <begin position="368"/>
        <end position="392"/>
    </location>
</feature>
<dbReference type="Pfam" id="PF12796">
    <property type="entry name" value="Ank_2"/>
    <property type="match status" value="1"/>
</dbReference>
<dbReference type="SUPFAM" id="SSF48403">
    <property type="entry name" value="Ankyrin repeat"/>
    <property type="match status" value="1"/>
</dbReference>
<sequence>MDHFARQVEHQAKNVERHARALGARAEEFGQHIQQRASEIEASVRSNKGKVVFKLDDVFKWVKNTFGDNTDTVYDCAKNNDLQALLQILESEDPNVLPKLLEYKDSRGRTPLMIACSNNFEVCVQILLEHGAFIDATDVKGNTPLHHACKDGAARVVEYLTSLPGVSPYLLNTRGLSPLEVARRSVETGTPGAAACVQLMEARTQVFQGWLYESTENIGSALLGMSSLQSWAKRFVLVLRVGSPLFLEMAFFDVIQGQRSPLPSSTLMLHVPSPVTLHTKNKLFDSKPFAITVRGARKTGPGIVGSLRSCELAATDQASFYAWATFLAGGGVTTALSDPSLTTYSVPPPVQAQMPQPTVFQNPVPPCPSMAPNQENMSEAPSQFQSPLQAPPAAAPVQKTVEVYEPPSVPTVVAASAPPLEDHSSDYQPEESIPRECVVCFDGPQNAVCVPCGHAAVCMRCAEQIKHSTKQCAVCRADVREVIQLFHV</sequence>
<feature type="domain" description="RING-type" evidence="4">
    <location>
        <begin position="437"/>
        <end position="476"/>
    </location>
</feature>
<dbReference type="PANTHER" id="PTHR24184:SF11">
    <property type="entry name" value="ANKYRIN REPEAT AND SOCS BOX CONTAINING 3"/>
    <property type="match status" value="1"/>
</dbReference>
<dbReference type="Pfam" id="PF13920">
    <property type="entry name" value="zf-C3HC4_3"/>
    <property type="match status" value="1"/>
</dbReference>
<evidence type="ECO:0000313" key="6">
    <source>
        <dbReference type="Proteomes" id="UP000481153"/>
    </source>
</evidence>
<organism evidence="5 6">
    <name type="scientific">Aphanomyces euteiches</name>
    <dbReference type="NCBI Taxonomy" id="100861"/>
    <lineage>
        <taxon>Eukaryota</taxon>
        <taxon>Sar</taxon>
        <taxon>Stramenopiles</taxon>
        <taxon>Oomycota</taxon>
        <taxon>Saprolegniomycetes</taxon>
        <taxon>Saprolegniales</taxon>
        <taxon>Verrucalvaceae</taxon>
        <taxon>Aphanomyces</taxon>
    </lineage>
</organism>
<dbReference type="AlphaFoldDB" id="A0A6G0XBE9"/>
<keyword evidence="2" id="KW-0862">Zinc</keyword>
<dbReference type="InterPro" id="IPR001841">
    <property type="entry name" value="Znf_RING"/>
</dbReference>
<dbReference type="GO" id="GO:0008270">
    <property type="term" value="F:zinc ion binding"/>
    <property type="evidence" value="ECO:0007669"/>
    <property type="project" value="UniProtKB-KW"/>
</dbReference>
<keyword evidence="2" id="KW-0479">Metal-binding</keyword>
<dbReference type="Gene3D" id="3.30.40.10">
    <property type="entry name" value="Zinc/RING finger domain, C3HC4 (zinc finger)"/>
    <property type="match status" value="1"/>
</dbReference>
<dbReference type="InterPro" id="IPR013083">
    <property type="entry name" value="Znf_RING/FYVE/PHD"/>
</dbReference>
<dbReference type="InterPro" id="IPR002110">
    <property type="entry name" value="Ankyrin_rpt"/>
</dbReference>
<keyword evidence="1" id="KW-0040">ANK repeat</keyword>
<dbReference type="PROSITE" id="PS50089">
    <property type="entry name" value="ZF_RING_2"/>
    <property type="match status" value="1"/>
</dbReference>
<reference evidence="5 6" key="1">
    <citation type="submission" date="2019-07" db="EMBL/GenBank/DDBJ databases">
        <title>Genomics analysis of Aphanomyces spp. identifies a new class of oomycete effector associated with host adaptation.</title>
        <authorList>
            <person name="Gaulin E."/>
        </authorList>
    </citation>
    <scope>NUCLEOTIDE SEQUENCE [LARGE SCALE GENOMIC DNA]</scope>
    <source>
        <strain evidence="5 6">ATCC 201684</strain>
    </source>
</reference>
<keyword evidence="2" id="KW-0863">Zinc-finger</keyword>
<evidence type="ECO:0000256" key="3">
    <source>
        <dbReference type="SAM" id="MobiDB-lite"/>
    </source>
</evidence>
<name>A0A6G0XBE9_9STRA</name>
<gene>
    <name evidence="5" type="ORF">Ae201684_006649</name>
</gene>
<keyword evidence="6" id="KW-1185">Reference proteome</keyword>
<dbReference type="PROSITE" id="PS50088">
    <property type="entry name" value="ANK_REPEAT"/>
    <property type="match status" value="2"/>
</dbReference>
<evidence type="ECO:0000256" key="1">
    <source>
        <dbReference type="PROSITE-ProRule" id="PRU00023"/>
    </source>
</evidence>
<dbReference type="InterPro" id="IPR036770">
    <property type="entry name" value="Ankyrin_rpt-contain_sf"/>
</dbReference>
<feature type="repeat" description="ANK" evidence="1">
    <location>
        <begin position="140"/>
        <end position="160"/>
    </location>
</feature>
<evidence type="ECO:0000313" key="5">
    <source>
        <dbReference type="EMBL" id="KAF0737489.1"/>
    </source>
</evidence>
<dbReference type="Gene3D" id="1.25.40.20">
    <property type="entry name" value="Ankyrin repeat-containing domain"/>
    <property type="match status" value="1"/>
</dbReference>
<evidence type="ECO:0000259" key="4">
    <source>
        <dbReference type="PROSITE" id="PS50089"/>
    </source>
</evidence>
<dbReference type="SUPFAM" id="SSF57850">
    <property type="entry name" value="RING/U-box"/>
    <property type="match status" value="1"/>
</dbReference>
<dbReference type="CDD" id="cd23129">
    <property type="entry name" value="RING-HC_XBAT35-like"/>
    <property type="match status" value="1"/>
</dbReference>
<protein>
    <recommendedName>
        <fullName evidence="4">RING-type domain-containing protein</fullName>
    </recommendedName>
</protein>